<organism evidence="1 2">
    <name type="scientific">Rhodococcus antarcticus</name>
    <dbReference type="NCBI Taxonomy" id="2987751"/>
    <lineage>
        <taxon>Bacteria</taxon>
        <taxon>Bacillati</taxon>
        <taxon>Actinomycetota</taxon>
        <taxon>Actinomycetes</taxon>
        <taxon>Mycobacteriales</taxon>
        <taxon>Nocardiaceae</taxon>
        <taxon>Rhodococcus</taxon>
    </lineage>
</organism>
<dbReference type="Proteomes" id="UP001164965">
    <property type="component" value="Plasmid unnamed2"/>
</dbReference>
<evidence type="ECO:0000313" key="2">
    <source>
        <dbReference type="Proteomes" id="UP001164965"/>
    </source>
</evidence>
<evidence type="ECO:0008006" key="3">
    <source>
        <dbReference type="Google" id="ProtNLM"/>
    </source>
</evidence>
<protein>
    <recommendedName>
        <fullName evidence="3">Mobilization protein MobC</fullName>
    </recommendedName>
</protein>
<name>A0ABY6P5N6_9NOCA</name>
<sequence>MRVSQVGKRRRRQEGGRLNKTVVKFSDEEFARVQARAVAVQRTVPALLADLVLAPAQSPVLDPATARQLLVELFAIRRGLDKVGRNVNDIARFALGTGEVRGNAAAVLAALLPELERLDVYAEGLVEYFPGLEVRR</sequence>
<keyword evidence="2" id="KW-1185">Reference proteome</keyword>
<geneLocation type="plasmid" evidence="1 2">
    <name>unnamed2</name>
</geneLocation>
<reference evidence="1" key="1">
    <citation type="submission" date="2022-10" db="EMBL/GenBank/DDBJ databases">
        <title>Rhodococcus sp.75.</title>
        <authorList>
            <person name="Sun M."/>
        </authorList>
    </citation>
    <scope>NUCLEOTIDE SEQUENCE</scope>
    <source>
        <strain evidence="1">75</strain>
        <plasmid evidence="1">unnamed2</plasmid>
    </source>
</reference>
<keyword evidence="1" id="KW-0614">Plasmid</keyword>
<dbReference type="EMBL" id="CP110617">
    <property type="protein sequence ID" value="UZJ26957.1"/>
    <property type="molecule type" value="Genomic_DNA"/>
</dbReference>
<evidence type="ECO:0000313" key="1">
    <source>
        <dbReference type="EMBL" id="UZJ26957.1"/>
    </source>
</evidence>
<proteinExistence type="predicted"/>
<accession>A0ABY6P5N6</accession>
<dbReference type="RefSeq" id="WP_265385061.1">
    <property type="nucleotide sequence ID" value="NZ_CP110617.1"/>
</dbReference>
<gene>
    <name evidence="1" type="ORF">RHODO2019_18905</name>
</gene>